<keyword evidence="1" id="KW-0812">Transmembrane</keyword>
<sequence length="318" mass="34718">MPVFLQEYLLPPPAYDEGMRAIVRGMRKFGRVLWRALPFALLLLALGVVLLPAEEAEVETRTVVRVWNVDTFEGGKGSRTAFLRSVAQELQGDGAYYLVTSYSVEGALAALAEGDAPDVLSFGVGLPEFAERLLPLSYSFAGGELGGKTLAYPWCMGGYYLFSLTDFEEEGRTAVSVGGENLSCVAARLEGIEGEEAESVAAYTGFLSGKYRYLLGTQRDVCRFQARGVIVQARPLTKYCDLFQYIGILSSERREASLAFVEKLLSSEVQGRLSAIGMYPLEKGAERTVSVFSSREALSRLAAAAREGDVSEKYLKSI</sequence>
<dbReference type="AlphaFoldDB" id="A0A9D2G2S3"/>
<proteinExistence type="predicted"/>
<reference evidence="2" key="2">
    <citation type="submission" date="2021-04" db="EMBL/GenBank/DDBJ databases">
        <authorList>
            <person name="Gilroy R."/>
        </authorList>
    </citation>
    <scope>NUCLEOTIDE SEQUENCE</scope>
    <source>
        <strain evidence="2">ChiW7-2402</strain>
    </source>
</reference>
<dbReference type="EMBL" id="DXBB01000006">
    <property type="protein sequence ID" value="HIZ72019.1"/>
    <property type="molecule type" value="Genomic_DNA"/>
</dbReference>
<name>A0A9D2G2S3_9FIRM</name>
<reference evidence="2" key="1">
    <citation type="journal article" date="2021" name="PeerJ">
        <title>Extensive microbial diversity within the chicken gut microbiome revealed by metagenomics and culture.</title>
        <authorList>
            <person name="Gilroy R."/>
            <person name="Ravi A."/>
            <person name="Getino M."/>
            <person name="Pursley I."/>
            <person name="Horton D.L."/>
            <person name="Alikhan N.F."/>
            <person name="Baker D."/>
            <person name="Gharbi K."/>
            <person name="Hall N."/>
            <person name="Watson M."/>
            <person name="Adriaenssens E.M."/>
            <person name="Foster-Nyarko E."/>
            <person name="Jarju S."/>
            <person name="Secka A."/>
            <person name="Antonio M."/>
            <person name="Oren A."/>
            <person name="Chaudhuri R.R."/>
            <person name="La Ragione R."/>
            <person name="Hildebrand F."/>
            <person name="Pallen M.J."/>
        </authorList>
    </citation>
    <scope>NUCLEOTIDE SEQUENCE</scope>
    <source>
        <strain evidence="2">ChiW7-2402</strain>
    </source>
</reference>
<protein>
    <submittedName>
        <fullName evidence="2">Uncharacterized protein</fullName>
    </submittedName>
</protein>
<comment type="caution">
    <text evidence="2">The sequence shown here is derived from an EMBL/GenBank/DDBJ whole genome shotgun (WGS) entry which is preliminary data.</text>
</comment>
<keyword evidence="1" id="KW-1133">Transmembrane helix</keyword>
<feature type="transmembrane region" description="Helical" evidence="1">
    <location>
        <begin position="32"/>
        <end position="53"/>
    </location>
</feature>
<accession>A0A9D2G2S3</accession>
<evidence type="ECO:0000313" key="3">
    <source>
        <dbReference type="Proteomes" id="UP000824102"/>
    </source>
</evidence>
<organism evidence="2 3">
    <name type="scientific">Candidatus Gallimonas intestinavium</name>
    <dbReference type="NCBI Taxonomy" id="2838603"/>
    <lineage>
        <taxon>Bacteria</taxon>
        <taxon>Bacillati</taxon>
        <taxon>Bacillota</taxon>
        <taxon>Clostridia</taxon>
        <taxon>Candidatus Gallimonas</taxon>
    </lineage>
</organism>
<evidence type="ECO:0000256" key="1">
    <source>
        <dbReference type="SAM" id="Phobius"/>
    </source>
</evidence>
<keyword evidence="1" id="KW-0472">Membrane</keyword>
<evidence type="ECO:0000313" key="2">
    <source>
        <dbReference type="EMBL" id="HIZ72019.1"/>
    </source>
</evidence>
<dbReference type="Proteomes" id="UP000824102">
    <property type="component" value="Unassembled WGS sequence"/>
</dbReference>
<gene>
    <name evidence="2" type="ORF">H9964_00395</name>
</gene>